<keyword evidence="5" id="KW-0175">Coiled coil</keyword>
<reference evidence="8 9" key="1">
    <citation type="submission" date="2019-11" db="EMBL/GenBank/DDBJ databases">
        <title>The Phosphoenolpyruvate Phosphotransferase System Regulates Serratia proteamaculans 336X Biofilm Formation and Wheat Roots colonization.</title>
        <authorList>
            <person name="Liu F."/>
        </authorList>
    </citation>
    <scope>NUCLEOTIDE SEQUENCE [LARGE SCALE GENOMIC DNA]</scope>
    <source>
        <strain evidence="8 9">336X</strain>
    </source>
</reference>
<evidence type="ECO:0000259" key="7">
    <source>
        <dbReference type="PROSITE" id="PS50059"/>
    </source>
</evidence>
<evidence type="ECO:0000256" key="6">
    <source>
        <dbReference type="SAM" id="SignalP"/>
    </source>
</evidence>
<feature type="coiled-coil region" evidence="5">
    <location>
        <begin position="59"/>
        <end position="127"/>
    </location>
</feature>
<organism evidence="8 9">
    <name type="scientific">Serratia proteamaculans</name>
    <dbReference type="NCBI Taxonomy" id="28151"/>
    <lineage>
        <taxon>Bacteria</taxon>
        <taxon>Pseudomonadati</taxon>
        <taxon>Pseudomonadota</taxon>
        <taxon>Gammaproteobacteria</taxon>
        <taxon>Enterobacterales</taxon>
        <taxon>Yersiniaceae</taxon>
        <taxon>Serratia</taxon>
    </lineage>
</organism>
<name>A0A5Q2V890_SERPR</name>
<dbReference type="InterPro" id="IPR046357">
    <property type="entry name" value="PPIase_dom_sf"/>
</dbReference>
<proteinExistence type="predicted"/>
<dbReference type="Pfam" id="PF01346">
    <property type="entry name" value="FKBP_N"/>
    <property type="match status" value="1"/>
</dbReference>
<dbReference type="GO" id="GO:0003755">
    <property type="term" value="F:peptidyl-prolyl cis-trans isomerase activity"/>
    <property type="evidence" value="ECO:0007669"/>
    <property type="project" value="UniProtKB-KW"/>
</dbReference>
<accession>A0A5Q2V890</accession>
<comment type="catalytic activity">
    <reaction evidence="1 4">
        <text>[protein]-peptidylproline (omega=180) = [protein]-peptidylproline (omega=0)</text>
        <dbReference type="Rhea" id="RHEA:16237"/>
        <dbReference type="Rhea" id="RHEA-COMP:10747"/>
        <dbReference type="Rhea" id="RHEA-COMP:10748"/>
        <dbReference type="ChEBI" id="CHEBI:83833"/>
        <dbReference type="ChEBI" id="CHEBI:83834"/>
        <dbReference type="EC" id="5.2.1.8"/>
    </reaction>
</comment>
<dbReference type="SUPFAM" id="SSF54534">
    <property type="entry name" value="FKBP-like"/>
    <property type="match status" value="1"/>
</dbReference>
<dbReference type="EC" id="5.2.1.8" evidence="2 4"/>
<dbReference type="GO" id="GO:0006457">
    <property type="term" value="P:protein folding"/>
    <property type="evidence" value="ECO:0007669"/>
    <property type="project" value="InterPro"/>
</dbReference>
<dbReference type="InterPro" id="IPR000774">
    <property type="entry name" value="PPIase_FKBP_N"/>
</dbReference>
<sequence length="349" mass="38310">MKKYWIGGVVLLLPLTLSAAPNSALSSLENIREQSGAPPALLSLSNKSVAPVGQLPVTAQMLAKENARLRQRQVALKQQLQTLNEMRQARDRLQEQLEQAVKQGDRQSQLEQELLQRQQEIQQLTQTLGKQKKTKQLDNELAKRDYAIGTALGKEVQALLLARESAGIKVAPDTALLGIADAIDGKYRLPQAQISKSLHNVELAINKGSQQQKDRAEQEGKRYRQKFATGKNVKKAAEGYWYQIAYVGKGKLKPDDNVAVSVKESLPDGKVIGDMDLAGTYVTQPLKDFPPLFRSALMKLENHGEITLVAPPELAYGDRGSPPDIPPGATMIYHLRILDMKPAAEGGVG</sequence>
<keyword evidence="3 4" id="KW-0697">Rotamase</keyword>
<dbReference type="AlphaFoldDB" id="A0A5Q2V890"/>
<gene>
    <name evidence="8" type="ORF">GHV41_07025</name>
</gene>
<evidence type="ECO:0000256" key="2">
    <source>
        <dbReference type="ARBA" id="ARBA00013194"/>
    </source>
</evidence>
<dbReference type="InterPro" id="IPR036944">
    <property type="entry name" value="PPIase_FKBP_N_sf"/>
</dbReference>
<evidence type="ECO:0000313" key="8">
    <source>
        <dbReference type="EMBL" id="QGH60608.1"/>
    </source>
</evidence>
<evidence type="ECO:0000256" key="3">
    <source>
        <dbReference type="ARBA" id="ARBA00023110"/>
    </source>
</evidence>
<dbReference type="PROSITE" id="PS50059">
    <property type="entry name" value="FKBP_PPIASE"/>
    <property type="match status" value="1"/>
</dbReference>
<evidence type="ECO:0000313" key="9">
    <source>
        <dbReference type="Proteomes" id="UP000381260"/>
    </source>
</evidence>
<dbReference type="Proteomes" id="UP000381260">
    <property type="component" value="Chromosome"/>
</dbReference>
<protein>
    <recommendedName>
        <fullName evidence="2 4">peptidylprolyl isomerase</fullName>
        <ecNumber evidence="2 4">5.2.1.8</ecNumber>
    </recommendedName>
</protein>
<feature type="signal peptide" evidence="6">
    <location>
        <begin position="1"/>
        <end position="19"/>
    </location>
</feature>
<feature type="chain" id="PRO_5024416812" description="peptidylprolyl isomerase" evidence="6">
    <location>
        <begin position="20"/>
        <end position="349"/>
    </location>
</feature>
<dbReference type="Gene3D" id="1.10.287.460">
    <property type="entry name" value="Peptidyl-prolyl cis-trans isomerase, FKBP-type, N-terminal domain"/>
    <property type="match status" value="1"/>
</dbReference>
<keyword evidence="6" id="KW-0732">Signal</keyword>
<evidence type="ECO:0000256" key="4">
    <source>
        <dbReference type="PROSITE-ProRule" id="PRU00277"/>
    </source>
</evidence>
<dbReference type="Pfam" id="PF00254">
    <property type="entry name" value="FKBP_C"/>
    <property type="match status" value="1"/>
</dbReference>
<dbReference type="RefSeq" id="WP_153858059.1">
    <property type="nucleotide sequence ID" value="NZ_CP045913.1"/>
</dbReference>
<dbReference type="InterPro" id="IPR001179">
    <property type="entry name" value="PPIase_FKBP_dom"/>
</dbReference>
<dbReference type="EMBL" id="CP045913">
    <property type="protein sequence ID" value="QGH60608.1"/>
    <property type="molecule type" value="Genomic_DNA"/>
</dbReference>
<keyword evidence="4" id="KW-0413">Isomerase</keyword>
<evidence type="ECO:0000256" key="1">
    <source>
        <dbReference type="ARBA" id="ARBA00000971"/>
    </source>
</evidence>
<dbReference type="Gene3D" id="3.10.50.40">
    <property type="match status" value="1"/>
</dbReference>
<feature type="domain" description="PPIase FKBP-type" evidence="7">
    <location>
        <begin position="255"/>
        <end position="341"/>
    </location>
</feature>
<evidence type="ECO:0000256" key="5">
    <source>
        <dbReference type="SAM" id="Coils"/>
    </source>
</evidence>